<evidence type="ECO:0008006" key="4">
    <source>
        <dbReference type="Google" id="ProtNLM"/>
    </source>
</evidence>
<evidence type="ECO:0000313" key="3">
    <source>
        <dbReference type="Proteomes" id="UP000694381"/>
    </source>
</evidence>
<evidence type="ECO:0000313" key="2">
    <source>
        <dbReference type="Ensembl" id="ENSNGAP00000000058.1"/>
    </source>
</evidence>
<dbReference type="AlphaFoldDB" id="A0A8C6Q7Y7"/>
<dbReference type="GO" id="GO:0016020">
    <property type="term" value="C:membrane"/>
    <property type="evidence" value="ECO:0007669"/>
    <property type="project" value="TreeGrafter"/>
</dbReference>
<dbReference type="PANTHER" id="PTHR15123:SF5">
    <property type="entry name" value="SECRETED AND TRANSMEMBRANE PROTEIN 1"/>
    <property type="match status" value="1"/>
</dbReference>
<dbReference type="InterPro" id="IPR033231">
    <property type="entry name" value="SECTM1"/>
</dbReference>
<dbReference type="GeneTree" id="ENSGT00530000064499"/>
<name>A0A8C6Q7Y7_NANGA</name>
<organism evidence="2 3">
    <name type="scientific">Nannospalax galili</name>
    <name type="common">Northern Israeli blind subterranean mole rat</name>
    <name type="synonym">Spalax galili</name>
    <dbReference type="NCBI Taxonomy" id="1026970"/>
    <lineage>
        <taxon>Eukaryota</taxon>
        <taxon>Metazoa</taxon>
        <taxon>Chordata</taxon>
        <taxon>Craniata</taxon>
        <taxon>Vertebrata</taxon>
        <taxon>Euteleostomi</taxon>
        <taxon>Mammalia</taxon>
        <taxon>Eutheria</taxon>
        <taxon>Euarchontoglires</taxon>
        <taxon>Glires</taxon>
        <taxon>Rodentia</taxon>
        <taxon>Myomorpha</taxon>
        <taxon>Muroidea</taxon>
        <taxon>Spalacidae</taxon>
        <taxon>Spalacinae</taxon>
        <taxon>Nannospalax</taxon>
    </lineage>
</organism>
<dbReference type="Gene3D" id="2.60.40.10">
    <property type="entry name" value="Immunoglobulins"/>
    <property type="match status" value="1"/>
</dbReference>
<dbReference type="PANTHER" id="PTHR15123">
    <property type="entry name" value="SECRETED AND TRANSMEMBRANE PROTEIN 1"/>
    <property type="match status" value="1"/>
</dbReference>
<proteinExistence type="predicted"/>
<dbReference type="GO" id="GO:0005125">
    <property type="term" value="F:cytokine activity"/>
    <property type="evidence" value="ECO:0007669"/>
    <property type="project" value="InterPro"/>
</dbReference>
<sequence>MLTCSLASSVPAPRILSTLLLLAASLNAQNEIWDSPSCTEDVVSVLRGSPAVMACNISNAFTDVSIRLIAGGQDRTIFKEMPPGLFSRGGWQLQIQGGQAQLVIQDAQDAHAGLYFWQLHGRQRENKNITLNVSHRAQ</sequence>
<keyword evidence="3" id="KW-1185">Reference proteome</keyword>
<evidence type="ECO:0000256" key="1">
    <source>
        <dbReference type="SAM" id="SignalP"/>
    </source>
</evidence>
<dbReference type="OMA" id="ITIRLCT"/>
<dbReference type="GO" id="GO:0006955">
    <property type="term" value="P:immune response"/>
    <property type="evidence" value="ECO:0007669"/>
    <property type="project" value="InterPro"/>
</dbReference>
<accession>A0A8C6Q7Y7</accession>
<reference evidence="2" key="2">
    <citation type="submission" date="2025-09" db="UniProtKB">
        <authorList>
            <consortium name="Ensembl"/>
        </authorList>
    </citation>
    <scope>IDENTIFICATION</scope>
</reference>
<protein>
    <recommendedName>
        <fullName evidence="4">Secreted and transmembrane protein 1</fullName>
    </recommendedName>
</protein>
<reference evidence="2" key="1">
    <citation type="submission" date="2025-08" db="UniProtKB">
        <authorList>
            <consortium name="Ensembl"/>
        </authorList>
    </citation>
    <scope>IDENTIFICATION</scope>
</reference>
<dbReference type="Ensembl" id="ENSNGAT00000000059.1">
    <property type="protein sequence ID" value="ENSNGAP00000000058.1"/>
    <property type="gene ID" value="ENSNGAG00000000052.1"/>
</dbReference>
<dbReference type="InterPro" id="IPR013783">
    <property type="entry name" value="Ig-like_fold"/>
</dbReference>
<feature type="signal peptide" evidence="1">
    <location>
        <begin position="1"/>
        <end position="28"/>
    </location>
</feature>
<feature type="chain" id="PRO_5034976739" description="Secreted and transmembrane protein 1" evidence="1">
    <location>
        <begin position="29"/>
        <end position="138"/>
    </location>
</feature>
<dbReference type="Proteomes" id="UP000694381">
    <property type="component" value="Unassembled WGS sequence"/>
</dbReference>
<keyword evidence="1" id="KW-0732">Signal</keyword>